<protein>
    <submittedName>
        <fullName evidence="7">Peptide/nickel transport system ATP-binding protein</fullName>
    </submittedName>
</protein>
<dbReference type="PROSITE" id="PS50893">
    <property type="entry name" value="ABC_TRANSPORTER_2"/>
    <property type="match status" value="1"/>
</dbReference>
<dbReference type="InterPro" id="IPR013563">
    <property type="entry name" value="Oligopep_ABC_C"/>
</dbReference>
<dbReference type="AlphaFoldDB" id="A0A1T5IF63"/>
<dbReference type="SMART" id="SM00382">
    <property type="entry name" value="AAA"/>
    <property type="match status" value="1"/>
</dbReference>
<dbReference type="SUPFAM" id="SSF52540">
    <property type="entry name" value="P-loop containing nucleoside triphosphate hydrolases"/>
    <property type="match status" value="1"/>
</dbReference>
<reference evidence="7 8" key="1">
    <citation type="submission" date="2017-02" db="EMBL/GenBank/DDBJ databases">
        <authorList>
            <person name="Peterson S.W."/>
        </authorList>
    </citation>
    <scope>NUCLEOTIDE SEQUENCE [LARGE SCALE GENOMIC DNA]</scope>
    <source>
        <strain evidence="7 8">DSM 21481</strain>
    </source>
</reference>
<keyword evidence="2" id="KW-0813">Transport</keyword>
<dbReference type="RefSeq" id="WP_079570339.1">
    <property type="nucleotide sequence ID" value="NZ_FUZQ01000001.1"/>
</dbReference>
<dbReference type="PANTHER" id="PTHR43776:SF7">
    <property type="entry name" value="D,D-DIPEPTIDE TRANSPORT ATP-BINDING PROTEIN DDPF-RELATED"/>
    <property type="match status" value="1"/>
</dbReference>
<accession>A0A1T5IF63</accession>
<dbReference type="PANTHER" id="PTHR43776">
    <property type="entry name" value="TRANSPORT ATP-BINDING PROTEIN"/>
    <property type="match status" value="1"/>
</dbReference>
<dbReference type="InterPro" id="IPR003593">
    <property type="entry name" value="AAA+_ATPase"/>
</dbReference>
<feature type="domain" description="ABC transporter" evidence="6">
    <location>
        <begin position="13"/>
        <end position="265"/>
    </location>
</feature>
<name>A0A1T5IF63_9MICO</name>
<feature type="region of interest" description="Disordered" evidence="5">
    <location>
        <begin position="375"/>
        <end position="440"/>
    </location>
</feature>
<dbReference type="Pfam" id="PF08352">
    <property type="entry name" value="oligo_HPY"/>
    <property type="match status" value="1"/>
</dbReference>
<sequence>MPENPATSDDAVLEVRDLAKSYPVRQGLVLKRTTGHVQAVDGVSLALRRGRTLGLVGESGSGKSTLARVLVGIEKPTRGQVLVDGEDVSTMSRGARRELRRNVQMVFQDPYTSLNPRMSVGEIVAEPYRIHPDAVPRTGRRKAVAELLALVGLDPDHVHRYPHQFSGGQRQRIGIARALAVKPRVLVCDEPVSALDVSVQGQVINLLEDLQDELGLSYLFIAHDLAVVQHIADEVAVMYLGRVVEEGDRPAVYKCAHHPYTRALLSAVPVPDPAARSAGTELLLEGDPPSPADPPSGCRFHTRCWLARRLAAEQGLAGDGPDDVPERCRTEDPVLVPLGRGDGARGAAVPHAAACHFAHRAAAFDGRPAAVVPEDAGPDVGPDIEPDIEPDAGLDAGLDADFDPEATLDPATGRAVLRPTRPDHVTETVPDPAVLESRER</sequence>
<dbReference type="GO" id="GO:0055085">
    <property type="term" value="P:transmembrane transport"/>
    <property type="evidence" value="ECO:0007669"/>
    <property type="project" value="UniProtKB-ARBA"/>
</dbReference>
<dbReference type="FunFam" id="3.40.50.300:FF:000016">
    <property type="entry name" value="Oligopeptide ABC transporter ATP-binding component"/>
    <property type="match status" value="1"/>
</dbReference>
<dbReference type="Gene3D" id="3.40.50.300">
    <property type="entry name" value="P-loop containing nucleotide triphosphate hydrolases"/>
    <property type="match status" value="1"/>
</dbReference>
<evidence type="ECO:0000256" key="1">
    <source>
        <dbReference type="ARBA" id="ARBA00005417"/>
    </source>
</evidence>
<evidence type="ECO:0000256" key="4">
    <source>
        <dbReference type="ARBA" id="ARBA00022840"/>
    </source>
</evidence>
<dbReference type="NCBIfam" id="TIGR01727">
    <property type="entry name" value="oligo_HPY"/>
    <property type="match status" value="1"/>
</dbReference>
<organism evidence="7 8">
    <name type="scientific">Krasilnikoviella flava</name>
    <dbReference type="NCBI Taxonomy" id="526729"/>
    <lineage>
        <taxon>Bacteria</taxon>
        <taxon>Bacillati</taxon>
        <taxon>Actinomycetota</taxon>
        <taxon>Actinomycetes</taxon>
        <taxon>Micrococcales</taxon>
        <taxon>Promicromonosporaceae</taxon>
        <taxon>Krasilnikoviella</taxon>
    </lineage>
</organism>
<dbReference type="InterPro" id="IPR027417">
    <property type="entry name" value="P-loop_NTPase"/>
</dbReference>
<dbReference type="CDD" id="cd03257">
    <property type="entry name" value="ABC_NikE_OppD_transporters"/>
    <property type="match status" value="1"/>
</dbReference>
<dbReference type="GO" id="GO:0005524">
    <property type="term" value="F:ATP binding"/>
    <property type="evidence" value="ECO:0007669"/>
    <property type="project" value="UniProtKB-KW"/>
</dbReference>
<dbReference type="OrthoDB" id="8481147at2"/>
<evidence type="ECO:0000256" key="3">
    <source>
        <dbReference type="ARBA" id="ARBA00022741"/>
    </source>
</evidence>
<dbReference type="Proteomes" id="UP000189777">
    <property type="component" value="Unassembled WGS sequence"/>
</dbReference>
<keyword evidence="3" id="KW-0547">Nucleotide-binding</keyword>
<evidence type="ECO:0000313" key="8">
    <source>
        <dbReference type="Proteomes" id="UP000189777"/>
    </source>
</evidence>
<dbReference type="EMBL" id="FUZQ01000001">
    <property type="protein sequence ID" value="SKC37777.1"/>
    <property type="molecule type" value="Genomic_DNA"/>
</dbReference>
<evidence type="ECO:0000256" key="5">
    <source>
        <dbReference type="SAM" id="MobiDB-lite"/>
    </source>
</evidence>
<evidence type="ECO:0000256" key="2">
    <source>
        <dbReference type="ARBA" id="ARBA00022448"/>
    </source>
</evidence>
<proteinExistence type="inferred from homology"/>
<dbReference type="GO" id="GO:0015833">
    <property type="term" value="P:peptide transport"/>
    <property type="evidence" value="ECO:0007669"/>
    <property type="project" value="InterPro"/>
</dbReference>
<comment type="similarity">
    <text evidence="1">Belongs to the ABC transporter superfamily.</text>
</comment>
<evidence type="ECO:0000259" key="6">
    <source>
        <dbReference type="PROSITE" id="PS50893"/>
    </source>
</evidence>
<evidence type="ECO:0000313" key="7">
    <source>
        <dbReference type="EMBL" id="SKC37777.1"/>
    </source>
</evidence>
<keyword evidence="4 7" id="KW-0067">ATP-binding</keyword>
<dbReference type="InterPro" id="IPR050319">
    <property type="entry name" value="ABC_transp_ATP-bind"/>
</dbReference>
<dbReference type="GO" id="GO:0016887">
    <property type="term" value="F:ATP hydrolysis activity"/>
    <property type="evidence" value="ECO:0007669"/>
    <property type="project" value="InterPro"/>
</dbReference>
<feature type="compositionally biased region" description="Acidic residues" evidence="5">
    <location>
        <begin position="382"/>
        <end position="406"/>
    </location>
</feature>
<dbReference type="STRING" id="526729.SAMN04324258_0448"/>
<dbReference type="InterPro" id="IPR017871">
    <property type="entry name" value="ABC_transporter-like_CS"/>
</dbReference>
<keyword evidence="8" id="KW-1185">Reference proteome</keyword>
<dbReference type="PROSITE" id="PS00211">
    <property type="entry name" value="ABC_TRANSPORTER_1"/>
    <property type="match status" value="1"/>
</dbReference>
<dbReference type="InterPro" id="IPR003439">
    <property type="entry name" value="ABC_transporter-like_ATP-bd"/>
</dbReference>
<gene>
    <name evidence="7" type="ORF">SAMN04324258_0448</name>
</gene>
<dbReference type="Pfam" id="PF00005">
    <property type="entry name" value="ABC_tran"/>
    <property type="match status" value="1"/>
</dbReference>